<reference evidence="3" key="1">
    <citation type="submission" date="2016-10" db="EMBL/GenBank/DDBJ databases">
        <authorList>
            <person name="Varghese N."/>
            <person name="Submissions S."/>
        </authorList>
    </citation>
    <scope>NUCLEOTIDE SEQUENCE [LARGE SCALE GENOMIC DNA]</scope>
    <source>
        <strain evidence="3">BL47</strain>
    </source>
</reference>
<organism evidence="2 3">
    <name type="scientific">Methylobacterium phyllostachyos</name>
    <dbReference type="NCBI Taxonomy" id="582672"/>
    <lineage>
        <taxon>Bacteria</taxon>
        <taxon>Pseudomonadati</taxon>
        <taxon>Pseudomonadota</taxon>
        <taxon>Alphaproteobacteria</taxon>
        <taxon>Hyphomicrobiales</taxon>
        <taxon>Methylobacteriaceae</taxon>
        <taxon>Methylobacterium</taxon>
    </lineage>
</organism>
<dbReference type="RefSeq" id="WP_091717097.1">
    <property type="nucleotide sequence ID" value="NZ_FNHS01000009.1"/>
</dbReference>
<proteinExistence type="predicted"/>
<evidence type="ECO:0000313" key="3">
    <source>
        <dbReference type="Proteomes" id="UP000198704"/>
    </source>
</evidence>
<protein>
    <submittedName>
        <fullName evidence="2">Regulatory protein, luxR family</fullName>
    </submittedName>
</protein>
<dbReference type="SUPFAM" id="SSF46894">
    <property type="entry name" value="C-terminal effector domain of the bipartite response regulators"/>
    <property type="match status" value="1"/>
</dbReference>
<dbReference type="InterPro" id="IPR000792">
    <property type="entry name" value="Tscrpt_reg_LuxR_C"/>
</dbReference>
<dbReference type="Proteomes" id="UP000198704">
    <property type="component" value="Unassembled WGS sequence"/>
</dbReference>
<dbReference type="SMART" id="SM00421">
    <property type="entry name" value="HTH_LUXR"/>
    <property type="match status" value="1"/>
</dbReference>
<accession>A0A1H0C573</accession>
<evidence type="ECO:0000259" key="1">
    <source>
        <dbReference type="SMART" id="SM00421"/>
    </source>
</evidence>
<feature type="domain" description="HTH luxR-type" evidence="1">
    <location>
        <begin position="31"/>
        <end position="85"/>
    </location>
</feature>
<dbReference type="EMBL" id="FNHS01000009">
    <property type="protein sequence ID" value="SDN53020.1"/>
    <property type="molecule type" value="Genomic_DNA"/>
</dbReference>
<dbReference type="OrthoDB" id="5292887at2"/>
<dbReference type="GO" id="GO:0006355">
    <property type="term" value="P:regulation of DNA-templated transcription"/>
    <property type="evidence" value="ECO:0007669"/>
    <property type="project" value="InterPro"/>
</dbReference>
<dbReference type="GO" id="GO:0003677">
    <property type="term" value="F:DNA binding"/>
    <property type="evidence" value="ECO:0007669"/>
    <property type="project" value="InterPro"/>
</dbReference>
<dbReference type="AlphaFoldDB" id="A0A1H0C573"/>
<sequence length="89" mass="9433">MPKPIAFDLLVAVLRNVLQRSGAAASDRAEGSLPTERATEIVTWIARGKPSAGIVAIGERAVTFHIDRVMRKLQVAPRMQAPSPASGSA</sequence>
<keyword evidence="3" id="KW-1185">Reference proteome</keyword>
<dbReference type="Pfam" id="PF00196">
    <property type="entry name" value="GerE"/>
    <property type="match status" value="1"/>
</dbReference>
<evidence type="ECO:0000313" key="2">
    <source>
        <dbReference type="EMBL" id="SDN53020.1"/>
    </source>
</evidence>
<dbReference type="STRING" id="582672.SAMN05216360_10926"/>
<gene>
    <name evidence="2" type="ORF">SAMN05216360_10926</name>
</gene>
<dbReference type="InterPro" id="IPR016032">
    <property type="entry name" value="Sig_transdc_resp-reg_C-effctor"/>
</dbReference>
<dbReference type="Gene3D" id="3.40.50.2300">
    <property type="match status" value="1"/>
</dbReference>
<name>A0A1H0C573_9HYPH</name>